<gene>
    <name evidence="2" type="ORF">Cspa_c42990</name>
</gene>
<reference evidence="2 3" key="1">
    <citation type="submission" date="2013-02" db="EMBL/GenBank/DDBJ databases">
        <title>Genome sequence of Clostridium saccharoperbutylacetonicum N1-4(HMT).</title>
        <authorList>
            <person name="Poehlein A."/>
            <person name="Daniel R."/>
        </authorList>
    </citation>
    <scope>NUCLEOTIDE SEQUENCE [LARGE SCALE GENOMIC DNA]</scope>
    <source>
        <strain evidence="3">N1-4(HMT)</strain>
    </source>
</reference>
<dbReference type="CDD" id="cd05466">
    <property type="entry name" value="PBP2_LTTR_substrate"/>
    <property type="match status" value="1"/>
</dbReference>
<dbReference type="KEGG" id="csr:Cspa_c42990"/>
<dbReference type="PANTHER" id="PTHR30419">
    <property type="entry name" value="HTH-TYPE TRANSCRIPTIONAL REGULATOR YBHD"/>
    <property type="match status" value="1"/>
</dbReference>
<dbReference type="SUPFAM" id="SSF53850">
    <property type="entry name" value="Periplasmic binding protein-like II"/>
    <property type="match status" value="1"/>
</dbReference>
<evidence type="ECO:0000313" key="2">
    <source>
        <dbReference type="EMBL" id="AGF58052.1"/>
    </source>
</evidence>
<protein>
    <submittedName>
        <fullName evidence="2">Putative transcriptional regulator, LysR family</fullName>
    </submittedName>
</protein>
<dbReference type="Gene3D" id="3.40.190.290">
    <property type="match status" value="1"/>
</dbReference>
<organism evidence="2 3">
    <name type="scientific">Clostridium saccharoperbutylacetonicum N1-4(HMT)</name>
    <dbReference type="NCBI Taxonomy" id="931276"/>
    <lineage>
        <taxon>Bacteria</taxon>
        <taxon>Bacillati</taxon>
        <taxon>Bacillota</taxon>
        <taxon>Clostridia</taxon>
        <taxon>Eubacteriales</taxon>
        <taxon>Clostridiaceae</taxon>
        <taxon>Clostridium</taxon>
    </lineage>
</organism>
<dbReference type="HOGENOM" id="CLU_1822051_0_0_9"/>
<dbReference type="RefSeq" id="WP_015394363.1">
    <property type="nucleotide sequence ID" value="NC_020291.1"/>
</dbReference>
<dbReference type="Pfam" id="PF03466">
    <property type="entry name" value="LysR_substrate"/>
    <property type="match status" value="1"/>
</dbReference>
<dbReference type="GO" id="GO:0006355">
    <property type="term" value="P:regulation of DNA-templated transcription"/>
    <property type="evidence" value="ECO:0007669"/>
    <property type="project" value="TreeGrafter"/>
</dbReference>
<feature type="domain" description="LysR substrate-binding" evidence="1">
    <location>
        <begin position="9"/>
        <end position="138"/>
    </location>
</feature>
<dbReference type="STRING" id="36745.CLSAP_40670"/>
<evidence type="ECO:0000313" key="3">
    <source>
        <dbReference type="Proteomes" id="UP000011728"/>
    </source>
</evidence>
<accession>M1N3L0</accession>
<name>M1N3L0_9CLOT</name>
<dbReference type="GO" id="GO:0005829">
    <property type="term" value="C:cytosol"/>
    <property type="evidence" value="ECO:0007669"/>
    <property type="project" value="TreeGrafter"/>
</dbReference>
<dbReference type="Proteomes" id="UP000011728">
    <property type="component" value="Chromosome"/>
</dbReference>
<dbReference type="PATRIC" id="fig|931276.5.peg.4330"/>
<dbReference type="AlphaFoldDB" id="M1N3L0"/>
<dbReference type="InterPro" id="IPR050950">
    <property type="entry name" value="HTH-type_LysR_regulators"/>
</dbReference>
<proteinExistence type="predicted"/>
<keyword evidence="3" id="KW-1185">Reference proteome</keyword>
<dbReference type="eggNOG" id="COG0583">
    <property type="taxonomic scope" value="Bacteria"/>
</dbReference>
<sequence length="141" mass="16342">MLPNLIYIVESIHLPSEPMIAVYCGDTYNYNNNSIKISELEDKPLLISSKFKNMLFEACEKYNFEPRILCEINDARSLLLWASSGMGIAIVPKDWIDISKNINLKYNEINEPSLVTRSEIIWTKDKYLSSVAKHFLDEFCR</sequence>
<dbReference type="EMBL" id="CP004121">
    <property type="protein sequence ID" value="AGF58052.1"/>
    <property type="molecule type" value="Genomic_DNA"/>
</dbReference>
<evidence type="ECO:0000259" key="1">
    <source>
        <dbReference type="Pfam" id="PF03466"/>
    </source>
</evidence>
<dbReference type="InterPro" id="IPR005119">
    <property type="entry name" value="LysR_subst-bd"/>
</dbReference>
<dbReference type="PANTHER" id="PTHR30419:SF28">
    <property type="entry name" value="HTH-TYPE TRANSCRIPTIONAL REGULATOR BSDA"/>
    <property type="match status" value="1"/>
</dbReference>